<evidence type="ECO:0000313" key="1">
    <source>
        <dbReference type="EMBL" id="KKM81146.1"/>
    </source>
</evidence>
<gene>
    <name evidence="1" type="ORF">LCGC14_1332760</name>
</gene>
<accession>A0A0F9L233</accession>
<dbReference type="AlphaFoldDB" id="A0A0F9L233"/>
<dbReference type="EMBL" id="LAZR01008071">
    <property type="protein sequence ID" value="KKM81146.1"/>
    <property type="molecule type" value="Genomic_DNA"/>
</dbReference>
<protein>
    <submittedName>
        <fullName evidence="1">Uncharacterized protein</fullName>
    </submittedName>
</protein>
<organism evidence="1">
    <name type="scientific">marine sediment metagenome</name>
    <dbReference type="NCBI Taxonomy" id="412755"/>
    <lineage>
        <taxon>unclassified sequences</taxon>
        <taxon>metagenomes</taxon>
        <taxon>ecological metagenomes</taxon>
    </lineage>
</organism>
<comment type="caution">
    <text evidence="1">The sequence shown here is derived from an EMBL/GenBank/DDBJ whole genome shotgun (WGS) entry which is preliminary data.</text>
</comment>
<reference evidence="1" key="1">
    <citation type="journal article" date="2015" name="Nature">
        <title>Complex archaea that bridge the gap between prokaryotes and eukaryotes.</title>
        <authorList>
            <person name="Spang A."/>
            <person name="Saw J.H."/>
            <person name="Jorgensen S.L."/>
            <person name="Zaremba-Niedzwiedzka K."/>
            <person name="Martijn J."/>
            <person name="Lind A.E."/>
            <person name="van Eijk R."/>
            <person name="Schleper C."/>
            <person name="Guy L."/>
            <person name="Ettema T.J."/>
        </authorList>
    </citation>
    <scope>NUCLEOTIDE SEQUENCE</scope>
</reference>
<proteinExistence type="predicted"/>
<name>A0A0F9L233_9ZZZZ</name>
<sequence>MVITSPVGTCTGWSIWSIYDYRINLANVSEDSGADFIYLWNNTGQEWIAYTSADTSKGSHNLQIGDAVHLYENTNNTWFRNNSGTPSYFVNITGGHVYFGLYNEFSFGNISHGLFLNTSGGNVTSNGSAAYLGDDSVGGLEFQIDFLSSYNNSGHFYVDAVYQWTWNNDTILGKSYRNGLDTLWAWSGYNLTINVTHRGAIIGNWSI</sequence>